<organism evidence="1 2">
    <name type="scientific">Coniochaeta ligniaria NRRL 30616</name>
    <dbReference type="NCBI Taxonomy" id="1408157"/>
    <lineage>
        <taxon>Eukaryota</taxon>
        <taxon>Fungi</taxon>
        <taxon>Dikarya</taxon>
        <taxon>Ascomycota</taxon>
        <taxon>Pezizomycotina</taxon>
        <taxon>Sordariomycetes</taxon>
        <taxon>Sordariomycetidae</taxon>
        <taxon>Coniochaetales</taxon>
        <taxon>Coniochaetaceae</taxon>
        <taxon>Coniochaeta</taxon>
    </lineage>
</organism>
<dbReference type="OrthoDB" id="3501153at2759"/>
<keyword evidence="2" id="KW-1185">Reference proteome</keyword>
<protein>
    <submittedName>
        <fullName evidence="1">Uncharacterized protein</fullName>
    </submittedName>
</protein>
<evidence type="ECO:0000313" key="2">
    <source>
        <dbReference type="Proteomes" id="UP000182658"/>
    </source>
</evidence>
<dbReference type="AlphaFoldDB" id="A0A1J7JB01"/>
<evidence type="ECO:0000313" key="1">
    <source>
        <dbReference type="EMBL" id="OIW26396.1"/>
    </source>
</evidence>
<dbReference type="InParanoid" id="A0A1J7JB01"/>
<sequence length="54" mass="6403">MFYGFMPSRCVFPELSNQFPVFEDRPYYSDENMTQLVTSNELWDGKHSVVYTAK</sequence>
<dbReference type="STRING" id="1408157.A0A1J7JB01"/>
<dbReference type="EMBL" id="KV875100">
    <property type="protein sequence ID" value="OIW26396.1"/>
    <property type="molecule type" value="Genomic_DNA"/>
</dbReference>
<gene>
    <name evidence="1" type="ORF">CONLIGDRAFT_634673</name>
</gene>
<name>A0A1J7JB01_9PEZI</name>
<dbReference type="Proteomes" id="UP000182658">
    <property type="component" value="Unassembled WGS sequence"/>
</dbReference>
<accession>A0A1J7JB01</accession>
<proteinExistence type="predicted"/>
<reference evidence="1 2" key="1">
    <citation type="submission" date="2016-10" db="EMBL/GenBank/DDBJ databases">
        <title>Draft genome sequence of Coniochaeta ligniaria NRRL30616, a lignocellulolytic fungus for bioabatement of inhibitors in plant biomass hydrolysates.</title>
        <authorList>
            <consortium name="DOE Joint Genome Institute"/>
            <person name="Jimenez D.J."/>
            <person name="Hector R.E."/>
            <person name="Riley R."/>
            <person name="Sun H."/>
            <person name="Grigoriev I.V."/>
            <person name="Van Elsas J.D."/>
            <person name="Nichols N.N."/>
        </authorList>
    </citation>
    <scope>NUCLEOTIDE SEQUENCE [LARGE SCALE GENOMIC DNA]</scope>
    <source>
        <strain evidence="1 2">NRRL 30616</strain>
    </source>
</reference>